<dbReference type="GO" id="GO:0007018">
    <property type="term" value="P:microtubule-based movement"/>
    <property type="evidence" value="ECO:0007669"/>
    <property type="project" value="InterPro"/>
</dbReference>
<feature type="non-terminal residue" evidence="14">
    <location>
        <position position="1"/>
    </location>
</feature>
<dbReference type="FunFam" id="1.10.287.2620:FF:000001">
    <property type="entry name" value="Cytoplasmic dynein heavy chain 1"/>
    <property type="match status" value="1"/>
</dbReference>
<proteinExistence type="inferred from homology"/>
<dbReference type="GO" id="GO:0005874">
    <property type="term" value="C:microtubule"/>
    <property type="evidence" value="ECO:0007669"/>
    <property type="project" value="UniProtKB-KW"/>
</dbReference>
<dbReference type="AlphaFoldDB" id="A0A813JGJ7"/>
<keyword evidence="4" id="KW-0493">Microtubule</keyword>
<dbReference type="InterPro" id="IPR026983">
    <property type="entry name" value="DHC"/>
</dbReference>
<evidence type="ECO:0000313" key="15">
    <source>
        <dbReference type="Proteomes" id="UP000626109"/>
    </source>
</evidence>
<evidence type="ECO:0000256" key="2">
    <source>
        <dbReference type="ARBA" id="ARBA00008887"/>
    </source>
</evidence>
<evidence type="ECO:0000256" key="12">
    <source>
        <dbReference type="SAM" id="Coils"/>
    </source>
</evidence>
<comment type="caution">
    <text evidence="14">The sequence shown here is derived from an EMBL/GenBank/DDBJ whole genome shotgun (WGS) entry which is preliminary data.</text>
</comment>
<name>A0A813JGJ7_POLGL</name>
<keyword evidence="6" id="KW-0547">Nucleotide-binding</keyword>
<evidence type="ECO:0000256" key="8">
    <source>
        <dbReference type="ARBA" id="ARBA00023017"/>
    </source>
</evidence>
<keyword evidence="3" id="KW-0963">Cytoplasm</keyword>
<evidence type="ECO:0000256" key="11">
    <source>
        <dbReference type="ARBA" id="ARBA00023212"/>
    </source>
</evidence>
<dbReference type="GO" id="GO:0005524">
    <property type="term" value="F:ATP binding"/>
    <property type="evidence" value="ECO:0007669"/>
    <property type="project" value="UniProtKB-KW"/>
</dbReference>
<evidence type="ECO:0000256" key="1">
    <source>
        <dbReference type="ARBA" id="ARBA00004245"/>
    </source>
</evidence>
<comment type="similarity">
    <text evidence="2">Belongs to the dynein heavy chain family.</text>
</comment>
<dbReference type="PANTHER" id="PTHR45703:SF8">
    <property type="entry name" value="DYNEINS HEAVY CHAIN"/>
    <property type="match status" value="1"/>
</dbReference>
<dbReference type="EMBL" id="CAJNNW010025191">
    <property type="protein sequence ID" value="CAE8676112.1"/>
    <property type="molecule type" value="Genomic_DNA"/>
</dbReference>
<dbReference type="Gene3D" id="1.10.287.2620">
    <property type="match status" value="1"/>
</dbReference>
<evidence type="ECO:0000313" key="14">
    <source>
        <dbReference type="EMBL" id="CAE8676112.1"/>
    </source>
</evidence>
<keyword evidence="7" id="KW-0067">ATP-binding</keyword>
<evidence type="ECO:0000256" key="5">
    <source>
        <dbReference type="ARBA" id="ARBA00022737"/>
    </source>
</evidence>
<dbReference type="Gene3D" id="1.20.140.100">
    <property type="entry name" value="Dynein heavy chain, N-terminal domain 2"/>
    <property type="match status" value="1"/>
</dbReference>
<keyword evidence="8" id="KW-0243">Dynein</keyword>
<accession>A0A813JGJ7</accession>
<dbReference type="InterPro" id="IPR042222">
    <property type="entry name" value="Dynein_2_N"/>
</dbReference>
<gene>
    <name evidence="14" type="ORF">PGLA2088_LOCUS19718</name>
</gene>
<dbReference type="InterPro" id="IPR013602">
    <property type="entry name" value="Dynein_heavy_linker"/>
</dbReference>
<evidence type="ECO:0000256" key="9">
    <source>
        <dbReference type="ARBA" id="ARBA00023054"/>
    </source>
</evidence>
<organism evidence="14 15">
    <name type="scientific">Polarella glacialis</name>
    <name type="common">Dinoflagellate</name>
    <dbReference type="NCBI Taxonomy" id="89957"/>
    <lineage>
        <taxon>Eukaryota</taxon>
        <taxon>Sar</taxon>
        <taxon>Alveolata</taxon>
        <taxon>Dinophyceae</taxon>
        <taxon>Suessiales</taxon>
        <taxon>Suessiaceae</taxon>
        <taxon>Polarella</taxon>
    </lineage>
</organism>
<keyword evidence="11" id="KW-0206">Cytoskeleton</keyword>
<dbReference type="GO" id="GO:0030286">
    <property type="term" value="C:dynein complex"/>
    <property type="evidence" value="ECO:0007669"/>
    <property type="project" value="UniProtKB-KW"/>
</dbReference>
<evidence type="ECO:0000259" key="13">
    <source>
        <dbReference type="Pfam" id="PF08393"/>
    </source>
</evidence>
<feature type="coiled-coil region" evidence="12">
    <location>
        <begin position="168"/>
        <end position="195"/>
    </location>
</feature>
<dbReference type="GO" id="GO:0051959">
    <property type="term" value="F:dynein light intermediate chain binding"/>
    <property type="evidence" value="ECO:0007669"/>
    <property type="project" value="InterPro"/>
</dbReference>
<evidence type="ECO:0000256" key="6">
    <source>
        <dbReference type="ARBA" id="ARBA00022741"/>
    </source>
</evidence>
<evidence type="ECO:0000256" key="7">
    <source>
        <dbReference type="ARBA" id="ARBA00022840"/>
    </source>
</evidence>
<reference evidence="14" key="1">
    <citation type="submission" date="2021-02" db="EMBL/GenBank/DDBJ databases">
        <authorList>
            <person name="Dougan E. K."/>
            <person name="Rhodes N."/>
            <person name="Thang M."/>
            <person name="Chan C."/>
        </authorList>
    </citation>
    <scope>NUCLEOTIDE SEQUENCE</scope>
</reference>
<evidence type="ECO:0000256" key="10">
    <source>
        <dbReference type="ARBA" id="ARBA00023175"/>
    </source>
</evidence>
<comment type="subcellular location">
    <subcellularLocation>
        <location evidence="1">Cytoplasm</location>
        <location evidence="1">Cytoskeleton</location>
    </subcellularLocation>
</comment>
<protein>
    <recommendedName>
        <fullName evidence="13">Dynein heavy chain linker domain-containing protein</fullName>
    </recommendedName>
</protein>
<sequence>MRLGQVRGSPFEVPAKNRANEYLGSNVNLWLMGTLKRLEDFQRSTEAGQSMKIKEADVKGLIKVMNHIKDMYTQEADLIRLQDEVFETLAHLEREGLPIDKQLKNLKKVSTLLVQLKAECHVTEQAIQPLVLQQGEICKGRIAEFEQELRTYQIGLKKEAYFFYKSGVELAFQRIKNVTENLDKKSNELQDLLLIAKNFEYPSECDNSFKVMAQMFEDVAGVRVVWEHEVERIKMTEHFLVQRWADVRPVEMEDDVKVHFKKLKEFKLDKKLDVYQGMQEVIKRWVVFCPLVGELSDTSMRSRHWAMLMKLCGKNVEVTSNILLRDMWNLELSKFPNEVEDIGEQARQESKMEAMIEKLSRIWSNVEYVFEAHKGTNIMLMRLKDEDIETLEENQVHVQNMFASRFLNAFETEVIGWQKTLANVSETTTLLSEVLRTWDFLENLFIHSEEVKKELPEESERFMDIDDEVKLVLAKGLEARYAKVFCSEPGIYQALEKTQAQLTLCQK</sequence>
<dbReference type="Proteomes" id="UP000626109">
    <property type="component" value="Unassembled WGS sequence"/>
</dbReference>
<evidence type="ECO:0000256" key="4">
    <source>
        <dbReference type="ARBA" id="ARBA00022701"/>
    </source>
</evidence>
<keyword evidence="9 12" id="KW-0175">Coiled coil</keyword>
<feature type="domain" description="Dynein heavy chain linker" evidence="13">
    <location>
        <begin position="213"/>
        <end position="507"/>
    </location>
</feature>
<dbReference type="Pfam" id="PF08393">
    <property type="entry name" value="DHC_N2"/>
    <property type="match status" value="1"/>
</dbReference>
<evidence type="ECO:0000256" key="3">
    <source>
        <dbReference type="ARBA" id="ARBA00022490"/>
    </source>
</evidence>
<keyword evidence="5" id="KW-0677">Repeat</keyword>
<keyword evidence="10" id="KW-0505">Motor protein</keyword>
<dbReference type="PANTHER" id="PTHR45703">
    <property type="entry name" value="DYNEIN HEAVY CHAIN"/>
    <property type="match status" value="1"/>
</dbReference>
<dbReference type="GO" id="GO:0045505">
    <property type="term" value="F:dynein intermediate chain binding"/>
    <property type="evidence" value="ECO:0007669"/>
    <property type="project" value="InterPro"/>
</dbReference>